<reference evidence="5 6" key="1">
    <citation type="submission" date="2024-05" db="EMBL/GenBank/DDBJ databases">
        <authorList>
            <person name="Duchaud E."/>
        </authorList>
    </citation>
    <scope>NUCLEOTIDE SEQUENCE [LARGE SCALE GENOMIC DNA]</scope>
    <source>
        <strain evidence="5">Ena-SAMPLE-TAB-13-05-2024-13:56:06:370-140308</strain>
    </source>
</reference>
<dbReference type="RefSeq" id="WP_348715461.1">
    <property type="nucleotide sequence ID" value="NZ_CAXJIO010000011.1"/>
</dbReference>
<accession>A0ABM9P9P9</accession>
<keyword evidence="2" id="KW-0540">Nuclease</keyword>
<gene>
    <name evidence="5" type="ORF">T190423A01A_20051</name>
</gene>
<dbReference type="SUPFAM" id="SSF54060">
    <property type="entry name" value="His-Me finger endonucleases"/>
    <property type="match status" value="1"/>
</dbReference>
<dbReference type="PANTHER" id="PTHR33607">
    <property type="entry name" value="ENDONUCLEASE-1"/>
    <property type="match status" value="1"/>
</dbReference>
<dbReference type="Pfam" id="PF17963">
    <property type="entry name" value="Big_9"/>
    <property type="match status" value="1"/>
</dbReference>
<name>A0ABM9P9P9_9FLAO</name>
<feature type="region of interest" description="Disordered" evidence="4">
    <location>
        <begin position="208"/>
        <end position="258"/>
    </location>
</feature>
<dbReference type="EMBL" id="CAXJIO010000011">
    <property type="protein sequence ID" value="CAL2102300.1"/>
    <property type="molecule type" value="Genomic_DNA"/>
</dbReference>
<sequence>MKKVYLLGLLTLFFVGCGGNDSDVVKPDPEDKVVAVNDAFEATENTPTALSGFLSNDTYKEGSIKLTFDTTSSKGATIAKEGNNFRYTPATDFVGADTFTYTICSTITTSSCSTATITVNVKDDGTSTGGNAGSFNIPSALASYYSSVDFTKTGSDLREALATVVINSHSSFLSYTPGVWNALKESDLDPTNSNKVLLVYGYNDSDGNAVTDRTRGKDNNGGSAGSDWNREHVYPRSLGTPNLGSSGPGSDAHHLRPADVTMNSNRGNKKFVAGSGNAGDATGGWYPGEEWKGDVARMMMYMYLRYGSQCLPKNVATGTANSSDSNMINLLLEWNAADPISDFEKNRNNVLATKQGNRNPFIDNPYLATVIWGQDSAENTWK</sequence>
<dbReference type="Pfam" id="PF04231">
    <property type="entry name" value="Endonuclease_1"/>
    <property type="match status" value="1"/>
</dbReference>
<proteinExistence type="inferred from homology"/>
<comment type="similarity">
    <text evidence="1">Belongs to the EndA/NucM nuclease family.</text>
</comment>
<dbReference type="GO" id="GO:0004519">
    <property type="term" value="F:endonuclease activity"/>
    <property type="evidence" value="ECO:0007669"/>
    <property type="project" value="UniProtKB-KW"/>
</dbReference>
<comment type="caution">
    <text evidence="5">The sequence shown here is derived from an EMBL/GenBank/DDBJ whole genome shotgun (WGS) entry which is preliminary data.</text>
</comment>
<dbReference type="PANTHER" id="PTHR33607:SF2">
    <property type="entry name" value="ENDONUCLEASE-1"/>
    <property type="match status" value="1"/>
</dbReference>
<dbReference type="Gene3D" id="2.60.40.3440">
    <property type="match status" value="1"/>
</dbReference>
<organism evidence="5 6">
    <name type="scientific">Tenacibaculum polynesiense</name>
    <dbReference type="NCBI Taxonomy" id="3137857"/>
    <lineage>
        <taxon>Bacteria</taxon>
        <taxon>Pseudomonadati</taxon>
        <taxon>Bacteroidota</taxon>
        <taxon>Flavobacteriia</taxon>
        <taxon>Flavobacteriales</taxon>
        <taxon>Flavobacteriaceae</taxon>
        <taxon>Tenacibaculum</taxon>
    </lineage>
</organism>
<evidence type="ECO:0000313" key="6">
    <source>
        <dbReference type="Proteomes" id="UP001497527"/>
    </source>
</evidence>
<dbReference type="InterPro" id="IPR007346">
    <property type="entry name" value="Endonuclease-I"/>
</dbReference>
<evidence type="ECO:0000256" key="2">
    <source>
        <dbReference type="ARBA" id="ARBA00022722"/>
    </source>
</evidence>
<evidence type="ECO:0000313" key="5">
    <source>
        <dbReference type="EMBL" id="CAL2102300.1"/>
    </source>
</evidence>
<protein>
    <submittedName>
        <fullName evidence="5">Endonuclease</fullName>
    </submittedName>
</protein>
<dbReference type="Proteomes" id="UP001497527">
    <property type="component" value="Unassembled WGS sequence"/>
</dbReference>
<keyword evidence="5" id="KW-0255">Endonuclease</keyword>
<keyword evidence="6" id="KW-1185">Reference proteome</keyword>
<evidence type="ECO:0000256" key="4">
    <source>
        <dbReference type="SAM" id="MobiDB-lite"/>
    </source>
</evidence>
<dbReference type="PROSITE" id="PS51257">
    <property type="entry name" value="PROKAR_LIPOPROTEIN"/>
    <property type="match status" value="1"/>
</dbReference>
<evidence type="ECO:0000256" key="1">
    <source>
        <dbReference type="ARBA" id="ARBA00006429"/>
    </source>
</evidence>
<dbReference type="InterPro" id="IPR044925">
    <property type="entry name" value="His-Me_finger_sf"/>
</dbReference>
<evidence type="ECO:0000256" key="3">
    <source>
        <dbReference type="ARBA" id="ARBA00022801"/>
    </source>
</evidence>
<keyword evidence="3" id="KW-0378">Hydrolase</keyword>